<dbReference type="NCBIfam" id="TIGR01313">
    <property type="entry name" value="therm_gnt_kin"/>
    <property type="match status" value="1"/>
</dbReference>
<dbReference type="Gene3D" id="3.40.50.300">
    <property type="entry name" value="P-loop containing nucleotide triphosphate hydrolases"/>
    <property type="match status" value="1"/>
</dbReference>
<keyword evidence="11" id="KW-1185">Reference proteome</keyword>
<gene>
    <name evidence="10" type="ORF">ACFO4E_04055</name>
</gene>
<accession>A0ABV9DTU7</accession>
<keyword evidence="6 9" id="KW-0418">Kinase</keyword>
<reference evidence="11" key="1">
    <citation type="journal article" date="2019" name="Int. J. Syst. Evol. Microbiol.">
        <title>The Global Catalogue of Microorganisms (GCM) 10K type strain sequencing project: providing services to taxonomists for standard genome sequencing and annotation.</title>
        <authorList>
            <consortium name="The Broad Institute Genomics Platform"/>
            <consortium name="The Broad Institute Genome Sequencing Center for Infectious Disease"/>
            <person name="Wu L."/>
            <person name="Ma J."/>
        </authorList>
    </citation>
    <scope>NUCLEOTIDE SEQUENCE [LARGE SCALE GENOMIC DNA]</scope>
    <source>
        <strain evidence="11">XZYJ18</strain>
    </source>
</reference>
<evidence type="ECO:0000256" key="1">
    <source>
        <dbReference type="ARBA" id="ARBA00004761"/>
    </source>
</evidence>
<evidence type="ECO:0000313" key="10">
    <source>
        <dbReference type="EMBL" id="MFC4561028.1"/>
    </source>
</evidence>
<dbReference type="InterPro" id="IPR027417">
    <property type="entry name" value="P-loop_NTPase"/>
</dbReference>
<evidence type="ECO:0000256" key="5">
    <source>
        <dbReference type="ARBA" id="ARBA00022741"/>
    </source>
</evidence>
<comment type="catalytic activity">
    <reaction evidence="8 9">
        <text>D-gluconate + ATP = 6-phospho-D-gluconate + ADP + H(+)</text>
        <dbReference type="Rhea" id="RHEA:19433"/>
        <dbReference type="ChEBI" id="CHEBI:15378"/>
        <dbReference type="ChEBI" id="CHEBI:18391"/>
        <dbReference type="ChEBI" id="CHEBI:30616"/>
        <dbReference type="ChEBI" id="CHEBI:58759"/>
        <dbReference type="ChEBI" id="CHEBI:456216"/>
        <dbReference type="EC" id="2.7.1.12"/>
    </reaction>
</comment>
<dbReference type="EMBL" id="JBHSFQ010000003">
    <property type="protein sequence ID" value="MFC4561028.1"/>
    <property type="molecule type" value="Genomic_DNA"/>
</dbReference>
<keyword evidence="7 9" id="KW-0067">ATP-binding</keyword>
<organism evidence="10 11">
    <name type="scientific">Nocardiopsis mangrovi</name>
    <dbReference type="NCBI Taxonomy" id="1179818"/>
    <lineage>
        <taxon>Bacteria</taxon>
        <taxon>Bacillati</taxon>
        <taxon>Actinomycetota</taxon>
        <taxon>Actinomycetes</taxon>
        <taxon>Streptosporangiales</taxon>
        <taxon>Nocardiopsidaceae</taxon>
        <taxon>Nocardiopsis</taxon>
    </lineage>
</organism>
<dbReference type="PANTHER" id="PTHR43442">
    <property type="entry name" value="GLUCONOKINASE-RELATED"/>
    <property type="match status" value="1"/>
</dbReference>
<comment type="caution">
    <text evidence="10">The sequence shown here is derived from an EMBL/GenBank/DDBJ whole genome shotgun (WGS) entry which is preliminary data.</text>
</comment>
<dbReference type="InterPro" id="IPR006001">
    <property type="entry name" value="Therm_gnt_kin"/>
</dbReference>
<evidence type="ECO:0000256" key="4">
    <source>
        <dbReference type="ARBA" id="ARBA00022679"/>
    </source>
</evidence>
<sequence>MHVVFMGVSGSGKSTVALSVAQSLGLPYAEADGFHPEANIAKMSAGTPLTDEDRGPWLHTLADWIRGHELRGETTLMACSALKRSYRDILRGGAPGVYFVHLDAPTEVIAERLRARAGHFMPAGLLASQQATLEPLGDDEEGVTIDVSVPAPQVAERALDAVAAVLGRRPAPPQG</sequence>
<evidence type="ECO:0000256" key="2">
    <source>
        <dbReference type="ARBA" id="ARBA00008420"/>
    </source>
</evidence>
<keyword evidence="4 9" id="KW-0808">Transferase</keyword>
<protein>
    <recommendedName>
        <fullName evidence="3 9">Gluconokinase</fullName>
        <ecNumber evidence="3 9">2.7.1.12</ecNumber>
    </recommendedName>
</protein>
<dbReference type="RefSeq" id="WP_378571650.1">
    <property type="nucleotide sequence ID" value="NZ_JBHSFQ010000003.1"/>
</dbReference>
<proteinExistence type="inferred from homology"/>
<evidence type="ECO:0000256" key="8">
    <source>
        <dbReference type="ARBA" id="ARBA00048090"/>
    </source>
</evidence>
<evidence type="ECO:0000256" key="3">
    <source>
        <dbReference type="ARBA" id="ARBA00012054"/>
    </source>
</evidence>
<dbReference type="Pfam" id="PF13671">
    <property type="entry name" value="AAA_33"/>
    <property type="match status" value="1"/>
</dbReference>
<evidence type="ECO:0000313" key="11">
    <source>
        <dbReference type="Proteomes" id="UP001595923"/>
    </source>
</evidence>
<dbReference type="CDD" id="cd02021">
    <property type="entry name" value="GntK"/>
    <property type="match status" value="1"/>
</dbReference>
<comment type="similarity">
    <text evidence="2 9">Belongs to the gluconokinase GntK/GntV family.</text>
</comment>
<evidence type="ECO:0000256" key="6">
    <source>
        <dbReference type="ARBA" id="ARBA00022777"/>
    </source>
</evidence>
<comment type="pathway">
    <text evidence="1">Carbohydrate acid metabolism.</text>
</comment>
<keyword evidence="5 9" id="KW-0547">Nucleotide-binding</keyword>
<evidence type="ECO:0000256" key="9">
    <source>
        <dbReference type="RuleBase" id="RU363066"/>
    </source>
</evidence>
<dbReference type="PANTHER" id="PTHR43442:SF3">
    <property type="entry name" value="GLUCONOKINASE-RELATED"/>
    <property type="match status" value="1"/>
</dbReference>
<evidence type="ECO:0000256" key="7">
    <source>
        <dbReference type="ARBA" id="ARBA00022840"/>
    </source>
</evidence>
<name>A0ABV9DTU7_9ACTN</name>
<dbReference type="EC" id="2.7.1.12" evidence="3 9"/>
<dbReference type="SUPFAM" id="SSF52540">
    <property type="entry name" value="P-loop containing nucleoside triphosphate hydrolases"/>
    <property type="match status" value="1"/>
</dbReference>
<dbReference type="Proteomes" id="UP001595923">
    <property type="component" value="Unassembled WGS sequence"/>
</dbReference>